<accession>A0A7I8XE52</accession>
<evidence type="ECO:0000313" key="1">
    <source>
        <dbReference type="EMBL" id="CAD5224685.1"/>
    </source>
</evidence>
<dbReference type="Proteomes" id="UP000659654">
    <property type="component" value="Unassembled WGS sequence"/>
</dbReference>
<reference evidence="1" key="1">
    <citation type="submission" date="2020-09" db="EMBL/GenBank/DDBJ databases">
        <authorList>
            <person name="Kikuchi T."/>
        </authorList>
    </citation>
    <scope>NUCLEOTIDE SEQUENCE</scope>
    <source>
        <strain evidence="1">Ka4C1</strain>
    </source>
</reference>
<evidence type="ECO:0000313" key="2">
    <source>
        <dbReference type="Proteomes" id="UP000659654"/>
    </source>
</evidence>
<keyword evidence="2" id="KW-1185">Reference proteome</keyword>
<proteinExistence type="predicted"/>
<dbReference type="SMR" id="A0A7I8XE52"/>
<organism evidence="1 2">
    <name type="scientific">Bursaphelenchus xylophilus</name>
    <name type="common">Pinewood nematode worm</name>
    <name type="synonym">Aphelenchoides xylophilus</name>
    <dbReference type="NCBI Taxonomy" id="6326"/>
    <lineage>
        <taxon>Eukaryota</taxon>
        <taxon>Metazoa</taxon>
        <taxon>Ecdysozoa</taxon>
        <taxon>Nematoda</taxon>
        <taxon>Chromadorea</taxon>
        <taxon>Rhabditida</taxon>
        <taxon>Tylenchina</taxon>
        <taxon>Tylenchomorpha</taxon>
        <taxon>Aphelenchoidea</taxon>
        <taxon>Aphelenchoididae</taxon>
        <taxon>Bursaphelenchus</taxon>
    </lineage>
</organism>
<dbReference type="EMBL" id="CAJFCV020000004">
    <property type="protein sequence ID" value="CAG9113544.1"/>
    <property type="molecule type" value="Genomic_DNA"/>
</dbReference>
<protein>
    <submittedName>
        <fullName evidence="1">(pine wood nematode) hypothetical protein</fullName>
    </submittedName>
</protein>
<gene>
    <name evidence="1" type="ORF">BXYJ_LOCUS8167</name>
</gene>
<dbReference type="Proteomes" id="UP000582659">
    <property type="component" value="Unassembled WGS sequence"/>
</dbReference>
<dbReference type="EMBL" id="CAJFDI010000004">
    <property type="protein sequence ID" value="CAD5224685.1"/>
    <property type="molecule type" value="Genomic_DNA"/>
</dbReference>
<dbReference type="AlphaFoldDB" id="A0A7I8XE52"/>
<sequence length="105" mass="11809">MSGPLSKIQEHNGLVPWSIPYDNDNSLGPAKEAIKVCYELDFTPGTIHSAKNISKILEFGPIDNVTQILLGLYSENKQFKWLETEEPYDYNNIRPGVEIPDGPTF</sequence>
<name>A0A7I8XE52_BURXY</name>
<comment type="caution">
    <text evidence="1">The sequence shown here is derived from an EMBL/GenBank/DDBJ whole genome shotgun (WGS) entry which is preliminary data.</text>
</comment>